<feature type="compositionally biased region" description="Polar residues" evidence="1">
    <location>
        <begin position="9"/>
        <end position="23"/>
    </location>
</feature>
<keyword evidence="3" id="KW-1185">Reference proteome</keyword>
<reference evidence="2 3" key="1">
    <citation type="journal article" date="2013" name="Proc. Natl. Acad. Sci. U.S.A.">
        <title>Fine-scale variation in meiotic recombination in Mimulus inferred from population shotgun sequencing.</title>
        <authorList>
            <person name="Hellsten U."/>
            <person name="Wright K.M."/>
            <person name="Jenkins J."/>
            <person name="Shu S."/>
            <person name="Yuan Y."/>
            <person name="Wessler S.R."/>
            <person name="Schmutz J."/>
            <person name="Willis J.H."/>
            <person name="Rokhsar D.S."/>
        </authorList>
    </citation>
    <scope>NUCLEOTIDE SEQUENCE [LARGE SCALE GENOMIC DNA]</scope>
    <source>
        <strain evidence="3">cv. DUN x IM62</strain>
    </source>
</reference>
<sequence length="106" mass="11448">MKKHEKDSGNSSASNQAKPSTPEKSPAVAPRPGKMKKFKNYLAEGKTSKYFATDGPGVKDDVDVEEAPAKKTAKELVSNVKPPTGKSTLKLENDDDDDDLTPTSRK</sequence>
<evidence type="ECO:0000313" key="2">
    <source>
        <dbReference type="EMBL" id="EYU22987.1"/>
    </source>
</evidence>
<proteinExistence type="predicted"/>
<name>A0A022Q2W1_ERYGU</name>
<gene>
    <name evidence="2" type="ORF">MIMGU_mgv1a0010611mg</name>
</gene>
<feature type="non-terminal residue" evidence="2">
    <location>
        <position position="106"/>
    </location>
</feature>
<organism evidence="2 3">
    <name type="scientific">Erythranthe guttata</name>
    <name type="common">Yellow monkey flower</name>
    <name type="synonym">Mimulus guttatus</name>
    <dbReference type="NCBI Taxonomy" id="4155"/>
    <lineage>
        <taxon>Eukaryota</taxon>
        <taxon>Viridiplantae</taxon>
        <taxon>Streptophyta</taxon>
        <taxon>Embryophyta</taxon>
        <taxon>Tracheophyta</taxon>
        <taxon>Spermatophyta</taxon>
        <taxon>Magnoliopsida</taxon>
        <taxon>eudicotyledons</taxon>
        <taxon>Gunneridae</taxon>
        <taxon>Pentapetalae</taxon>
        <taxon>asterids</taxon>
        <taxon>lamiids</taxon>
        <taxon>Lamiales</taxon>
        <taxon>Phrymaceae</taxon>
        <taxon>Erythranthe</taxon>
    </lineage>
</organism>
<protein>
    <submittedName>
        <fullName evidence="2">Uncharacterized protein</fullName>
    </submittedName>
</protein>
<accession>A0A022Q2W1</accession>
<dbReference type="Proteomes" id="UP000030748">
    <property type="component" value="Unassembled WGS sequence"/>
</dbReference>
<feature type="region of interest" description="Disordered" evidence="1">
    <location>
        <begin position="69"/>
        <end position="106"/>
    </location>
</feature>
<dbReference type="AlphaFoldDB" id="A0A022Q2W1"/>
<feature type="region of interest" description="Disordered" evidence="1">
    <location>
        <begin position="1"/>
        <end position="38"/>
    </location>
</feature>
<evidence type="ECO:0000313" key="3">
    <source>
        <dbReference type="Proteomes" id="UP000030748"/>
    </source>
</evidence>
<dbReference type="EMBL" id="KI632190">
    <property type="protein sequence ID" value="EYU22987.1"/>
    <property type="molecule type" value="Genomic_DNA"/>
</dbReference>
<evidence type="ECO:0000256" key="1">
    <source>
        <dbReference type="SAM" id="MobiDB-lite"/>
    </source>
</evidence>